<dbReference type="GO" id="GO:0005739">
    <property type="term" value="C:mitochondrion"/>
    <property type="evidence" value="ECO:0007669"/>
    <property type="project" value="TreeGrafter"/>
</dbReference>
<protein>
    <recommendedName>
        <fullName evidence="1">Tr-type G domain-containing protein</fullName>
    </recommendedName>
</protein>
<feature type="domain" description="Tr-type G" evidence="1">
    <location>
        <begin position="68"/>
        <end position="149"/>
    </location>
</feature>
<dbReference type="EMBL" id="JAYMYS010000001">
    <property type="protein sequence ID" value="KAK7410801.1"/>
    <property type="molecule type" value="Genomic_DNA"/>
</dbReference>
<name>A0AAN9TA04_PSOTE</name>
<sequence length="184" mass="20584">MVHKTLMLVLESMRASCTMIMAVKKHLESNSSLLILPTPLHNLCCPWQIGAQEALREHSRHRTLGPRKTTLTATLTMALAALGNNAPKKYDEIDAASKEHVCDITINTTTVEYETENRHYTHVDYQNHTDNIKNMITGAAQMDDAILVVFGYDEAATLLDSQKNINEIFLPTLILPSFTLPSFC</sequence>
<evidence type="ECO:0000313" key="3">
    <source>
        <dbReference type="Proteomes" id="UP001386955"/>
    </source>
</evidence>
<dbReference type="PANTHER" id="PTHR43721:SF5">
    <property type="entry name" value="ELONGATION FACTOR TU, CHLOROPLASTIC"/>
    <property type="match status" value="1"/>
</dbReference>
<dbReference type="InterPro" id="IPR050055">
    <property type="entry name" value="EF-Tu_GTPase"/>
</dbReference>
<dbReference type="GO" id="GO:0003746">
    <property type="term" value="F:translation elongation factor activity"/>
    <property type="evidence" value="ECO:0007669"/>
    <property type="project" value="TreeGrafter"/>
</dbReference>
<dbReference type="Gene3D" id="3.40.50.300">
    <property type="entry name" value="P-loop containing nucleotide triphosphate hydrolases"/>
    <property type="match status" value="1"/>
</dbReference>
<dbReference type="AlphaFoldDB" id="A0AAN9TA04"/>
<dbReference type="GO" id="GO:0070125">
    <property type="term" value="P:mitochondrial translational elongation"/>
    <property type="evidence" value="ECO:0007669"/>
    <property type="project" value="TreeGrafter"/>
</dbReference>
<keyword evidence="3" id="KW-1185">Reference proteome</keyword>
<dbReference type="InterPro" id="IPR027417">
    <property type="entry name" value="P-loop_NTPase"/>
</dbReference>
<dbReference type="SUPFAM" id="SSF52540">
    <property type="entry name" value="P-loop containing nucleoside triphosphate hydrolases"/>
    <property type="match status" value="1"/>
</dbReference>
<organism evidence="2 3">
    <name type="scientific">Psophocarpus tetragonolobus</name>
    <name type="common">Winged bean</name>
    <name type="synonym">Dolichos tetragonolobus</name>
    <dbReference type="NCBI Taxonomy" id="3891"/>
    <lineage>
        <taxon>Eukaryota</taxon>
        <taxon>Viridiplantae</taxon>
        <taxon>Streptophyta</taxon>
        <taxon>Embryophyta</taxon>
        <taxon>Tracheophyta</taxon>
        <taxon>Spermatophyta</taxon>
        <taxon>Magnoliopsida</taxon>
        <taxon>eudicotyledons</taxon>
        <taxon>Gunneridae</taxon>
        <taxon>Pentapetalae</taxon>
        <taxon>rosids</taxon>
        <taxon>fabids</taxon>
        <taxon>Fabales</taxon>
        <taxon>Fabaceae</taxon>
        <taxon>Papilionoideae</taxon>
        <taxon>50 kb inversion clade</taxon>
        <taxon>NPAAA clade</taxon>
        <taxon>indigoferoid/millettioid clade</taxon>
        <taxon>Phaseoleae</taxon>
        <taxon>Psophocarpus</taxon>
    </lineage>
</organism>
<accession>A0AAN9TA04</accession>
<dbReference type="Pfam" id="PF00009">
    <property type="entry name" value="GTP_EFTU"/>
    <property type="match status" value="1"/>
</dbReference>
<dbReference type="Proteomes" id="UP001386955">
    <property type="component" value="Unassembled WGS sequence"/>
</dbReference>
<proteinExistence type="predicted"/>
<dbReference type="InterPro" id="IPR000795">
    <property type="entry name" value="T_Tr_GTP-bd_dom"/>
</dbReference>
<comment type="caution">
    <text evidence="2">The sequence shown here is derived from an EMBL/GenBank/DDBJ whole genome shotgun (WGS) entry which is preliminary data.</text>
</comment>
<dbReference type="PANTHER" id="PTHR43721">
    <property type="entry name" value="ELONGATION FACTOR TU-RELATED"/>
    <property type="match status" value="1"/>
</dbReference>
<evidence type="ECO:0000259" key="1">
    <source>
        <dbReference type="Pfam" id="PF00009"/>
    </source>
</evidence>
<dbReference type="GO" id="GO:0005525">
    <property type="term" value="F:GTP binding"/>
    <property type="evidence" value="ECO:0007669"/>
    <property type="project" value="InterPro"/>
</dbReference>
<reference evidence="2 3" key="1">
    <citation type="submission" date="2024-01" db="EMBL/GenBank/DDBJ databases">
        <title>The genomes of 5 underutilized Papilionoideae crops provide insights into root nodulation and disease resistanc.</title>
        <authorList>
            <person name="Jiang F."/>
        </authorList>
    </citation>
    <scope>NUCLEOTIDE SEQUENCE [LARGE SCALE GENOMIC DNA]</scope>
    <source>
        <strain evidence="2">DUOXIRENSHENG_FW03</strain>
        <tissue evidence="2">Leaves</tissue>
    </source>
</reference>
<dbReference type="GO" id="GO:0003924">
    <property type="term" value="F:GTPase activity"/>
    <property type="evidence" value="ECO:0007669"/>
    <property type="project" value="InterPro"/>
</dbReference>
<gene>
    <name evidence="2" type="ORF">VNO78_01905</name>
</gene>
<evidence type="ECO:0000313" key="2">
    <source>
        <dbReference type="EMBL" id="KAK7410801.1"/>
    </source>
</evidence>